<dbReference type="AlphaFoldDB" id="A0A9P6MLH0"/>
<organism evidence="2 3">
    <name type="scientific">Entomortierella chlamydospora</name>
    <dbReference type="NCBI Taxonomy" id="101097"/>
    <lineage>
        <taxon>Eukaryota</taxon>
        <taxon>Fungi</taxon>
        <taxon>Fungi incertae sedis</taxon>
        <taxon>Mucoromycota</taxon>
        <taxon>Mortierellomycotina</taxon>
        <taxon>Mortierellomycetes</taxon>
        <taxon>Mortierellales</taxon>
        <taxon>Mortierellaceae</taxon>
        <taxon>Entomortierella</taxon>
    </lineage>
</organism>
<dbReference type="InterPro" id="IPR045573">
    <property type="entry name" value="Fut8_N_cat"/>
</dbReference>
<dbReference type="EMBL" id="JAAAID010002545">
    <property type="protein sequence ID" value="KAG0006820.1"/>
    <property type="molecule type" value="Genomic_DNA"/>
</dbReference>
<dbReference type="GO" id="GO:0046921">
    <property type="term" value="F:alpha-(1-&gt;6)-fucosyltransferase activity"/>
    <property type="evidence" value="ECO:0007669"/>
    <property type="project" value="TreeGrafter"/>
</dbReference>
<reference evidence="2" key="1">
    <citation type="journal article" date="2020" name="Fungal Divers.">
        <title>Resolving the Mortierellaceae phylogeny through synthesis of multi-gene phylogenetics and phylogenomics.</title>
        <authorList>
            <person name="Vandepol N."/>
            <person name="Liber J."/>
            <person name="Desiro A."/>
            <person name="Na H."/>
            <person name="Kennedy M."/>
            <person name="Barry K."/>
            <person name="Grigoriev I.V."/>
            <person name="Miller A.N."/>
            <person name="O'Donnell K."/>
            <person name="Stajich J.E."/>
            <person name="Bonito G."/>
        </authorList>
    </citation>
    <scope>NUCLEOTIDE SEQUENCE</scope>
    <source>
        <strain evidence="2">NRRL 2769</strain>
    </source>
</reference>
<dbReference type="Proteomes" id="UP000703661">
    <property type="component" value="Unassembled WGS sequence"/>
</dbReference>
<accession>A0A9P6MLH0</accession>
<gene>
    <name evidence="2" type="ORF">BGZ80_005125</name>
</gene>
<comment type="caution">
    <text evidence="2">The sequence shown here is derived from an EMBL/GenBank/DDBJ whole genome shotgun (WGS) entry which is preliminary data.</text>
</comment>
<evidence type="ECO:0000259" key="1">
    <source>
        <dbReference type="Pfam" id="PF19745"/>
    </source>
</evidence>
<dbReference type="PANTHER" id="PTHR13132">
    <property type="entry name" value="ALPHA- 1,6 -FUCOSYLTRANSFERASE"/>
    <property type="match status" value="1"/>
</dbReference>
<evidence type="ECO:0000313" key="2">
    <source>
        <dbReference type="EMBL" id="KAG0006820.1"/>
    </source>
</evidence>
<dbReference type="Pfam" id="PF19745">
    <property type="entry name" value="FUT8_N_cat"/>
    <property type="match status" value="1"/>
</dbReference>
<dbReference type="PANTHER" id="PTHR13132:SF29">
    <property type="entry name" value="ALPHA-(1,6)-FUCOSYLTRANSFERASE"/>
    <property type="match status" value="1"/>
</dbReference>
<evidence type="ECO:0000313" key="3">
    <source>
        <dbReference type="Proteomes" id="UP000703661"/>
    </source>
</evidence>
<protein>
    <recommendedName>
        <fullName evidence="1">Alpha-(1,6)-fucosyltransferase N- and catalytic domain-containing protein</fullName>
    </recommendedName>
</protein>
<dbReference type="Gene3D" id="3.40.50.11350">
    <property type="match status" value="1"/>
</dbReference>
<proteinExistence type="predicted"/>
<sequence length="315" mass="36704">MGGRGYELLTSFADDERLGLHKELDRLQHRCDNFFNGAFHPFGFGANWHNLGLGLAHSLYYNMTLYPHDEYKYFIRMTTCTEEDLKRSFGAHPPETNFTRWNISTINFKSMGNIATINVESMGSDEGDLLKRKTIIRSEYQDKGHFWWRSMLTYYLMRPNIGLRELIRQSSTVTTPCMSIHVRHSDKSSEAALIEFSKYMEHAERYRAKTQVSSVYLLTDDDEVIKSTKNYSDFQFHFLDMARSNKGWEADRDTGMSRDQQERTFLIDIFSAVRCQHSIVTYSSNVGRLIAEVAYAIRNREPNVVSLDEAWKMDP</sequence>
<name>A0A9P6MLH0_9FUNG</name>
<feature type="domain" description="Alpha-(1,6)-fucosyltransferase N- and catalytic" evidence="1">
    <location>
        <begin position="143"/>
        <end position="297"/>
    </location>
</feature>
<dbReference type="GO" id="GO:0006487">
    <property type="term" value="P:protein N-linked glycosylation"/>
    <property type="evidence" value="ECO:0007669"/>
    <property type="project" value="TreeGrafter"/>
</dbReference>
<keyword evidence="3" id="KW-1185">Reference proteome</keyword>